<protein>
    <recommendedName>
        <fullName evidence="3">Short chain dehydrogenase</fullName>
    </recommendedName>
</protein>
<proteinExistence type="predicted"/>
<accession>A0A1I2R986</accession>
<dbReference type="Gene3D" id="3.40.50.720">
    <property type="entry name" value="NAD(P)-binding Rossmann-like Domain"/>
    <property type="match status" value="1"/>
</dbReference>
<dbReference type="SUPFAM" id="SSF51735">
    <property type="entry name" value="NAD(P)-binding Rossmann-fold domains"/>
    <property type="match status" value="1"/>
</dbReference>
<dbReference type="Proteomes" id="UP000181942">
    <property type="component" value="Unassembled WGS sequence"/>
</dbReference>
<name>A0A1I2R986_9ACTN</name>
<organism evidence="1 2">
    <name type="scientific">Streptomyces mirabilis</name>
    <dbReference type="NCBI Taxonomy" id="68239"/>
    <lineage>
        <taxon>Bacteria</taxon>
        <taxon>Bacillati</taxon>
        <taxon>Actinomycetota</taxon>
        <taxon>Actinomycetes</taxon>
        <taxon>Kitasatosporales</taxon>
        <taxon>Streptomycetaceae</taxon>
        <taxon>Streptomyces</taxon>
    </lineage>
</organism>
<dbReference type="InterPro" id="IPR036291">
    <property type="entry name" value="NAD(P)-bd_dom_sf"/>
</dbReference>
<reference evidence="1 2" key="1">
    <citation type="submission" date="2016-10" db="EMBL/GenBank/DDBJ databases">
        <authorList>
            <person name="de Groot N.N."/>
        </authorList>
    </citation>
    <scope>NUCLEOTIDE SEQUENCE [LARGE SCALE GENOMIC DNA]</scope>
    <source>
        <strain evidence="1 2">OK461</strain>
    </source>
</reference>
<dbReference type="AlphaFoldDB" id="A0A1I2R986"/>
<dbReference type="EMBL" id="FONR01000019">
    <property type="protein sequence ID" value="SFG37244.1"/>
    <property type="molecule type" value="Genomic_DNA"/>
</dbReference>
<gene>
    <name evidence="1" type="ORF">SAMN02787118_119150</name>
</gene>
<sequence length="97" mass="9805">MPDPRQIVRGTPGTKSAVNWTPLTCGFGAPNAAFPQESPQPAVPPVSQMTGNTVLITGGTSGIGLGLALRLHDAGNKVIVAGRACACSSRVPTPASR</sequence>
<evidence type="ECO:0000313" key="2">
    <source>
        <dbReference type="Proteomes" id="UP000181942"/>
    </source>
</evidence>
<evidence type="ECO:0000313" key="1">
    <source>
        <dbReference type="EMBL" id="SFG37244.1"/>
    </source>
</evidence>
<evidence type="ECO:0008006" key="3">
    <source>
        <dbReference type="Google" id="ProtNLM"/>
    </source>
</evidence>